<organism evidence="2 3">
    <name type="scientific">Streptomyces rhizosphaericola</name>
    <dbReference type="NCBI Taxonomy" id="2564098"/>
    <lineage>
        <taxon>Bacteria</taxon>
        <taxon>Bacillati</taxon>
        <taxon>Actinomycetota</taxon>
        <taxon>Actinomycetes</taxon>
        <taxon>Kitasatosporales</taxon>
        <taxon>Streptomycetaceae</taxon>
        <taxon>Streptomyces</taxon>
    </lineage>
</organism>
<proteinExistence type="predicted"/>
<comment type="caution">
    <text evidence="2">The sequence shown here is derived from an EMBL/GenBank/DDBJ whole genome shotgun (WGS) entry which is preliminary data.</text>
</comment>
<keyword evidence="3" id="KW-1185">Reference proteome</keyword>
<dbReference type="EMBL" id="SRZK01000007">
    <property type="protein sequence ID" value="TGZ12014.1"/>
    <property type="molecule type" value="Genomic_DNA"/>
</dbReference>
<name>A0ABY2PNC1_9ACTN</name>
<evidence type="ECO:0000313" key="2">
    <source>
        <dbReference type="EMBL" id="TGZ12014.1"/>
    </source>
</evidence>
<feature type="compositionally biased region" description="Gly residues" evidence="1">
    <location>
        <begin position="33"/>
        <end position="70"/>
    </location>
</feature>
<feature type="non-terminal residue" evidence="2">
    <location>
        <position position="70"/>
    </location>
</feature>
<sequence>MSQPEMQPGGPPRKESDAGSGESGMDCSTSGSRAGGTAGTGGAGGAGGTAGASGAGGRGGRGGVGGGADV</sequence>
<reference evidence="2 3" key="1">
    <citation type="submission" date="2019-04" db="EMBL/GenBank/DDBJ databases">
        <title>Streptomyces rhizosphaericola sp. nov., an actinobacterium isolated from the wheat rhizosphere.</title>
        <authorList>
            <person name="Vargas Hoyos H.A."/>
            <person name="Santos S.N."/>
            <person name="Genuario D.B."/>
            <person name="Melo I.S."/>
            <person name="Da Silva L.J."/>
            <person name="Da Silva F.S.P."/>
            <person name="Zucchi T.D."/>
        </authorList>
    </citation>
    <scope>NUCLEOTIDE SEQUENCE [LARGE SCALE GENOMIC DNA]</scope>
    <source>
        <strain evidence="2 3">1AS2c</strain>
    </source>
</reference>
<feature type="region of interest" description="Disordered" evidence="1">
    <location>
        <begin position="1"/>
        <end position="70"/>
    </location>
</feature>
<evidence type="ECO:0000256" key="1">
    <source>
        <dbReference type="SAM" id="MobiDB-lite"/>
    </source>
</evidence>
<gene>
    <name evidence="2" type="ORF">E5Z02_01420</name>
</gene>
<evidence type="ECO:0000313" key="3">
    <source>
        <dbReference type="Proteomes" id="UP000306274"/>
    </source>
</evidence>
<accession>A0ABY2PNC1</accession>
<protein>
    <submittedName>
        <fullName evidence="2">Uncharacterized protein</fullName>
    </submittedName>
</protein>
<dbReference type="Proteomes" id="UP000306274">
    <property type="component" value="Unassembled WGS sequence"/>
</dbReference>